<proteinExistence type="inferred from homology"/>
<comment type="similarity">
    <text evidence="1">Belongs to the UPF0282 family.</text>
</comment>
<name>A0A832T6S0_9EURY</name>
<dbReference type="RefSeq" id="WP_226988693.1">
    <property type="nucleotide sequence ID" value="NZ_DUJS01000004.1"/>
</dbReference>
<accession>A0A832T6S0</accession>
<dbReference type="PANTHER" id="PTHR43546">
    <property type="entry name" value="UPF0173 METAL-DEPENDENT HYDROLASE MJ1163-RELATED"/>
    <property type="match status" value="1"/>
</dbReference>
<dbReference type="Pfam" id="PF13483">
    <property type="entry name" value="Lactamase_B_3"/>
    <property type="match status" value="1"/>
</dbReference>
<dbReference type="AlphaFoldDB" id="A0A832T6S0"/>
<sequence>MSSGLKVGNVRVVPLGFESLGVRSMATLIETPDVTVLVDPGVSIPPKRYNLPPSEEEWEALEEVRESIQRAADSADVVTISHYHYDHHTPFTDRKYEACDLETAKELYRDKLILMKHPTENINRSQAGRARALIEGLDELGVDYEFADGKRFEFGETVLEFSQPLPHGPEGTRLGYVLGLRITHRDHVIVHASDVQGPVYGPALEWILERDPDLVLISGPPTYLLGFRFSSDNLEKAVKNLRKLASRSGQIILDHHLLRDKNYRDRLSEVYEESDNVASAAEVLGKEERLLEAYRDELSGEE</sequence>
<dbReference type="SUPFAM" id="SSF56281">
    <property type="entry name" value="Metallo-hydrolase/oxidoreductase"/>
    <property type="match status" value="1"/>
</dbReference>
<evidence type="ECO:0000313" key="3">
    <source>
        <dbReference type="Proteomes" id="UP000619545"/>
    </source>
</evidence>
<gene>
    <name evidence="2" type="ORF">HA336_05365</name>
</gene>
<evidence type="ECO:0000256" key="1">
    <source>
        <dbReference type="HAMAP-Rule" id="MF_01406"/>
    </source>
</evidence>
<dbReference type="PIRSF" id="PIRSF004944">
    <property type="entry name" value="UCP004944_hydrls"/>
    <property type="match status" value="1"/>
</dbReference>
<dbReference type="EMBL" id="DUJS01000004">
    <property type="protein sequence ID" value="HII70644.1"/>
    <property type="molecule type" value="Genomic_DNA"/>
</dbReference>
<organism evidence="2 3">
    <name type="scientific">Methanopyrus kandleri</name>
    <dbReference type="NCBI Taxonomy" id="2320"/>
    <lineage>
        <taxon>Archaea</taxon>
        <taxon>Methanobacteriati</taxon>
        <taxon>Methanobacteriota</taxon>
        <taxon>Methanomada group</taxon>
        <taxon>Methanopyri</taxon>
        <taxon>Methanopyrales</taxon>
        <taxon>Methanopyraceae</taxon>
        <taxon>Methanopyrus</taxon>
    </lineage>
</organism>
<dbReference type="Proteomes" id="UP000619545">
    <property type="component" value="Unassembled WGS sequence"/>
</dbReference>
<dbReference type="InterPro" id="IPR036866">
    <property type="entry name" value="RibonucZ/Hydroxyglut_hydro"/>
</dbReference>
<dbReference type="HAMAP" id="MF_01406">
    <property type="entry name" value="UPF0282"/>
    <property type="match status" value="1"/>
</dbReference>
<protein>
    <recommendedName>
        <fullName evidence="1">UPF0282 protein HA336_05365</fullName>
    </recommendedName>
</protein>
<evidence type="ECO:0000313" key="2">
    <source>
        <dbReference type="EMBL" id="HII70644.1"/>
    </source>
</evidence>
<dbReference type="GeneID" id="1477516"/>
<dbReference type="InterPro" id="IPR050114">
    <property type="entry name" value="UPF0173_UPF0282_UlaG_hydrolase"/>
</dbReference>
<dbReference type="Gene3D" id="3.60.15.10">
    <property type="entry name" value="Ribonuclease Z/Hydroxyacylglutathione hydrolase-like"/>
    <property type="match status" value="1"/>
</dbReference>
<dbReference type="PANTHER" id="PTHR43546:SF4">
    <property type="entry name" value="UPF0282 PROTEIN MJ1629"/>
    <property type="match status" value="1"/>
</dbReference>
<dbReference type="InterPro" id="IPR014426">
    <property type="entry name" value="UPF0282_hydrls"/>
</dbReference>
<comment type="caution">
    <text evidence="2">The sequence shown here is derived from an EMBL/GenBank/DDBJ whole genome shotgun (WGS) entry which is preliminary data.</text>
</comment>
<reference evidence="2" key="1">
    <citation type="journal article" date="2020" name="bioRxiv">
        <title>A rank-normalized archaeal taxonomy based on genome phylogeny resolves widespread incomplete and uneven classifications.</title>
        <authorList>
            <person name="Rinke C."/>
            <person name="Chuvochina M."/>
            <person name="Mussig A.J."/>
            <person name="Chaumeil P.-A."/>
            <person name="Waite D.W."/>
            <person name="Whitman W.B."/>
            <person name="Parks D.H."/>
            <person name="Hugenholtz P."/>
        </authorList>
    </citation>
    <scope>NUCLEOTIDE SEQUENCE</scope>
    <source>
        <strain evidence="2">UBA8853</strain>
    </source>
</reference>